<dbReference type="Gene3D" id="1.10.3720.10">
    <property type="entry name" value="MetI-like"/>
    <property type="match status" value="1"/>
</dbReference>
<dbReference type="Proteomes" id="UP000254519">
    <property type="component" value="Unassembled WGS sequence"/>
</dbReference>
<evidence type="ECO:0000313" key="10">
    <source>
        <dbReference type="Proteomes" id="UP000254519"/>
    </source>
</evidence>
<evidence type="ECO:0000313" key="9">
    <source>
        <dbReference type="EMBL" id="SUJ11463.1"/>
    </source>
</evidence>
<feature type="transmembrane region" description="Helical" evidence="7">
    <location>
        <begin position="124"/>
        <end position="143"/>
    </location>
</feature>
<dbReference type="PROSITE" id="PS50928">
    <property type="entry name" value="ABC_TM1"/>
    <property type="match status" value="1"/>
</dbReference>
<evidence type="ECO:0000259" key="8">
    <source>
        <dbReference type="PROSITE" id="PS50928"/>
    </source>
</evidence>
<evidence type="ECO:0000256" key="6">
    <source>
        <dbReference type="ARBA" id="ARBA00023136"/>
    </source>
</evidence>
<keyword evidence="6 7" id="KW-0472">Membrane</keyword>
<dbReference type="GO" id="GO:0055085">
    <property type="term" value="P:transmembrane transport"/>
    <property type="evidence" value="ECO:0007669"/>
    <property type="project" value="InterPro"/>
</dbReference>
<keyword evidence="2 7" id="KW-0813">Transport</keyword>
<keyword evidence="5 7" id="KW-1133">Transmembrane helix</keyword>
<keyword evidence="4 7" id="KW-0812">Transmembrane</keyword>
<dbReference type="GO" id="GO:0005886">
    <property type="term" value="C:plasma membrane"/>
    <property type="evidence" value="ECO:0007669"/>
    <property type="project" value="UniProtKB-SubCell"/>
</dbReference>
<evidence type="ECO:0000256" key="1">
    <source>
        <dbReference type="ARBA" id="ARBA00004651"/>
    </source>
</evidence>
<evidence type="ECO:0000256" key="5">
    <source>
        <dbReference type="ARBA" id="ARBA00022989"/>
    </source>
</evidence>
<proteinExistence type="inferred from homology"/>
<dbReference type="SUPFAM" id="SSF161098">
    <property type="entry name" value="MetI-like"/>
    <property type="match status" value="1"/>
</dbReference>
<dbReference type="InterPro" id="IPR035906">
    <property type="entry name" value="MetI-like_sf"/>
</dbReference>
<dbReference type="EMBL" id="UGYZ01000002">
    <property type="protein sequence ID" value="SUJ11463.1"/>
    <property type="molecule type" value="Genomic_DNA"/>
</dbReference>
<dbReference type="RefSeq" id="WP_115362050.1">
    <property type="nucleotide sequence ID" value="NZ_CP038012.1"/>
</dbReference>
<dbReference type="PANTHER" id="PTHR30151:SF0">
    <property type="entry name" value="ABC TRANSPORTER PERMEASE PROTEIN MJ0413-RELATED"/>
    <property type="match status" value="1"/>
</dbReference>
<gene>
    <name evidence="9" type="primary">ssuC_4</name>
    <name evidence="9" type="ORF">NCTC4822_02137</name>
</gene>
<reference evidence="9 10" key="1">
    <citation type="submission" date="2018-06" db="EMBL/GenBank/DDBJ databases">
        <authorList>
            <consortium name="Pathogen Informatics"/>
            <person name="Doyle S."/>
        </authorList>
    </citation>
    <scope>NUCLEOTIDE SEQUENCE [LARGE SCALE GENOMIC DNA]</scope>
    <source>
        <strain evidence="10">ATCC 11859 / DSM 33 / NCIB 8841 / NCTC 4822</strain>
    </source>
</reference>
<dbReference type="InterPro" id="IPR000515">
    <property type="entry name" value="MetI-like"/>
</dbReference>
<keyword evidence="3" id="KW-1003">Cell membrane</keyword>
<dbReference type="PANTHER" id="PTHR30151">
    <property type="entry name" value="ALKANE SULFONATE ABC TRANSPORTER-RELATED, MEMBRANE SUBUNIT"/>
    <property type="match status" value="1"/>
</dbReference>
<evidence type="ECO:0000256" key="4">
    <source>
        <dbReference type="ARBA" id="ARBA00022692"/>
    </source>
</evidence>
<feature type="transmembrane region" description="Helical" evidence="7">
    <location>
        <begin position="62"/>
        <end position="84"/>
    </location>
</feature>
<protein>
    <submittedName>
        <fullName evidence="9">Aliphatic sulfonates transport permease protein ssuC</fullName>
    </submittedName>
</protein>
<feature type="transmembrane region" description="Helical" evidence="7">
    <location>
        <begin position="207"/>
        <end position="234"/>
    </location>
</feature>
<dbReference type="Pfam" id="PF00528">
    <property type="entry name" value="BPD_transp_1"/>
    <property type="match status" value="1"/>
</dbReference>
<dbReference type="OrthoDB" id="9804353at2"/>
<evidence type="ECO:0000256" key="3">
    <source>
        <dbReference type="ARBA" id="ARBA00022475"/>
    </source>
</evidence>
<feature type="domain" description="ABC transmembrane type-1" evidence="8">
    <location>
        <begin position="58"/>
        <end position="238"/>
    </location>
</feature>
<sequence length="248" mass="27599">MKTIKNLIMKYLALILMALFWQGLVLAGLFPKQLFPGLGEISLVFGELLVTSELWTNMGVTLYRILAGFFLAAVIGIPIGIQMSRSSIIDDLMQPIFTAGYPIPRVALYPIFVLLFGLGSGSKIFTIFLECIFPIVVSTYYGAKSVNPLFIWSGQNMGANDRKLFWKVFLPGTMPSIFTGFRIALPIGVVIAVLTEMISSNNGIGYFLIYLSASLSQSKVLAVVIFISLFGYGLDRLLLFVRNRYVYW</sequence>
<dbReference type="AlphaFoldDB" id="A0A380C1X3"/>
<comment type="subcellular location">
    <subcellularLocation>
        <location evidence="1 7">Cell membrane</location>
        <topology evidence="1 7">Multi-pass membrane protein</topology>
    </subcellularLocation>
</comment>
<feature type="transmembrane region" description="Helical" evidence="7">
    <location>
        <begin position="96"/>
        <end position="118"/>
    </location>
</feature>
<keyword evidence="10" id="KW-1185">Reference proteome</keyword>
<accession>A0A380C1X3</accession>
<feature type="transmembrane region" description="Helical" evidence="7">
    <location>
        <begin position="164"/>
        <end position="195"/>
    </location>
</feature>
<evidence type="ECO:0000256" key="7">
    <source>
        <dbReference type="RuleBase" id="RU363032"/>
    </source>
</evidence>
<comment type="similarity">
    <text evidence="7">Belongs to the binding-protein-dependent transport system permease family.</text>
</comment>
<dbReference type="CDD" id="cd06261">
    <property type="entry name" value="TM_PBP2"/>
    <property type="match status" value="1"/>
</dbReference>
<organism evidence="9 10">
    <name type="scientific">Sporosarcina pasteurii</name>
    <name type="common">Bacillus pasteurii</name>
    <dbReference type="NCBI Taxonomy" id="1474"/>
    <lineage>
        <taxon>Bacteria</taxon>
        <taxon>Bacillati</taxon>
        <taxon>Bacillota</taxon>
        <taxon>Bacilli</taxon>
        <taxon>Bacillales</taxon>
        <taxon>Caryophanaceae</taxon>
        <taxon>Sporosarcina</taxon>
    </lineage>
</organism>
<name>A0A380C1X3_SPOPA</name>
<evidence type="ECO:0000256" key="2">
    <source>
        <dbReference type="ARBA" id="ARBA00022448"/>
    </source>
</evidence>